<evidence type="ECO:0000313" key="1">
    <source>
        <dbReference type="EMBL" id="KAE8340623.1"/>
    </source>
</evidence>
<dbReference type="AlphaFoldDB" id="A0A5N6Y718"/>
<dbReference type="EMBL" id="ML737146">
    <property type="protein sequence ID" value="KAE8340623.1"/>
    <property type="molecule type" value="Genomic_DNA"/>
</dbReference>
<sequence length="63" mass="7323">MNRSRRENMDNLLSTETKYQDTSSWGNHQSLFEDIQYSCCYSAYHLVQSNDPGSHEVLTSSFL</sequence>
<proteinExistence type="predicted"/>
<protein>
    <submittedName>
        <fullName evidence="1">Uncharacterized protein</fullName>
    </submittedName>
</protein>
<reference evidence="1" key="1">
    <citation type="submission" date="2019-04" db="EMBL/GenBank/DDBJ databases">
        <title>Friends and foes A comparative genomics study of 23 Aspergillus species from section Flavi.</title>
        <authorList>
            <consortium name="DOE Joint Genome Institute"/>
            <person name="Kjaerbolling I."/>
            <person name="Vesth T."/>
            <person name="Frisvad J.C."/>
            <person name="Nybo J.L."/>
            <person name="Theobald S."/>
            <person name="Kildgaard S."/>
            <person name="Isbrandt T."/>
            <person name="Kuo A."/>
            <person name="Sato A."/>
            <person name="Lyhne E.K."/>
            <person name="Kogle M.E."/>
            <person name="Wiebenga A."/>
            <person name="Kun R.S."/>
            <person name="Lubbers R.J."/>
            <person name="Makela M.R."/>
            <person name="Barry K."/>
            <person name="Chovatia M."/>
            <person name="Clum A."/>
            <person name="Daum C."/>
            <person name="Haridas S."/>
            <person name="He G."/>
            <person name="LaButti K."/>
            <person name="Lipzen A."/>
            <person name="Mondo S."/>
            <person name="Riley R."/>
            <person name="Salamov A."/>
            <person name="Simmons B.A."/>
            <person name="Magnuson J.K."/>
            <person name="Henrissat B."/>
            <person name="Mortensen U.H."/>
            <person name="Larsen T.O."/>
            <person name="Devries R.P."/>
            <person name="Grigoriev I.V."/>
            <person name="Machida M."/>
            <person name="Baker S.E."/>
            <person name="Andersen M.R."/>
        </authorList>
    </citation>
    <scope>NUCLEOTIDE SEQUENCE</scope>
    <source>
        <strain evidence="1">CBS 117612</strain>
    </source>
</reference>
<dbReference type="Proteomes" id="UP000325558">
    <property type="component" value="Unassembled WGS sequence"/>
</dbReference>
<accession>A0A5N6Y718</accession>
<gene>
    <name evidence="1" type="ORF">BDV24DRAFT_60910</name>
</gene>
<organism evidence="1">
    <name type="scientific">Aspergillus arachidicola</name>
    <dbReference type="NCBI Taxonomy" id="656916"/>
    <lineage>
        <taxon>Eukaryota</taxon>
        <taxon>Fungi</taxon>
        <taxon>Dikarya</taxon>
        <taxon>Ascomycota</taxon>
        <taxon>Pezizomycotina</taxon>
        <taxon>Eurotiomycetes</taxon>
        <taxon>Eurotiomycetidae</taxon>
        <taxon>Eurotiales</taxon>
        <taxon>Aspergillaceae</taxon>
        <taxon>Aspergillus</taxon>
        <taxon>Aspergillus subgen. Circumdati</taxon>
    </lineage>
</organism>
<name>A0A5N6Y718_9EURO</name>